<name>A0A915KGF7_ROMCU</name>
<proteinExistence type="predicted"/>
<protein>
    <submittedName>
        <fullName evidence="3">Uncharacterized protein</fullName>
    </submittedName>
</protein>
<dbReference type="AlphaFoldDB" id="A0A915KGF7"/>
<dbReference type="Proteomes" id="UP000887565">
    <property type="component" value="Unplaced"/>
</dbReference>
<organism evidence="2 3">
    <name type="scientific">Romanomermis culicivorax</name>
    <name type="common">Nematode worm</name>
    <dbReference type="NCBI Taxonomy" id="13658"/>
    <lineage>
        <taxon>Eukaryota</taxon>
        <taxon>Metazoa</taxon>
        <taxon>Ecdysozoa</taxon>
        <taxon>Nematoda</taxon>
        <taxon>Enoplea</taxon>
        <taxon>Dorylaimia</taxon>
        <taxon>Mermithida</taxon>
        <taxon>Mermithoidea</taxon>
        <taxon>Mermithidae</taxon>
        <taxon>Romanomermis</taxon>
    </lineage>
</organism>
<accession>A0A915KGF7</accession>
<keyword evidence="2" id="KW-1185">Reference proteome</keyword>
<evidence type="ECO:0000313" key="2">
    <source>
        <dbReference type="Proteomes" id="UP000887565"/>
    </source>
</evidence>
<sequence length="94" mass="10538">MSLGNVKTFEEIHGQVMTMHRWQDTLSDPMNQKINWATKSKPNDHSIKGTIPETNQTSQQTTNYSPRPPLVPKELVLVGLLRQAVPATRGLSKS</sequence>
<feature type="region of interest" description="Disordered" evidence="1">
    <location>
        <begin position="38"/>
        <end position="69"/>
    </location>
</feature>
<evidence type="ECO:0000256" key="1">
    <source>
        <dbReference type="SAM" id="MobiDB-lite"/>
    </source>
</evidence>
<evidence type="ECO:0000313" key="3">
    <source>
        <dbReference type="WBParaSite" id="nRc.2.0.1.t37465-RA"/>
    </source>
</evidence>
<feature type="compositionally biased region" description="Low complexity" evidence="1">
    <location>
        <begin position="54"/>
        <end position="63"/>
    </location>
</feature>
<dbReference type="WBParaSite" id="nRc.2.0.1.t37465-RA">
    <property type="protein sequence ID" value="nRc.2.0.1.t37465-RA"/>
    <property type="gene ID" value="nRc.2.0.1.g37465"/>
</dbReference>
<reference evidence="3" key="1">
    <citation type="submission" date="2022-11" db="UniProtKB">
        <authorList>
            <consortium name="WormBaseParasite"/>
        </authorList>
    </citation>
    <scope>IDENTIFICATION</scope>
</reference>